<sequence>MYILIGEVINVDKLNSNPKFDLHTHHDRCGHARGKIRDYIDAAIERGLSVIGIADHSPYFSSDEDHLRPHIAMAKSMFPEYVNEVLELKQAYSNKIEVLLGVESDFFPESVEIYRSCFEPYPFDYIIGSVHHVDGVSIFNKKRWNGLTEQEKIRTKENYYSLIEQSARSGMFQILGHIDAMKGFYPAFSSIQTAAVENTIKVIGENDIAIEINTSGKTKDVGGWYPSDDILELALHYGVKVTFGSDAHDPHRVGDEFDQVQQRLKEIGFKEWVYFKNKERVTVRI</sequence>
<evidence type="ECO:0000256" key="2">
    <source>
        <dbReference type="ARBA" id="ARBA00009152"/>
    </source>
</evidence>
<keyword evidence="4 8" id="KW-0028">Amino-acid biosynthesis</keyword>
<dbReference type="Pfam" id="PF02811">
    <property type="entry name" value="PHP"/>
    <property type="match status" value="1"/>
</dbReference>
<dbReference type="SUPFAM" id="SSF89550">
    <property type="entry name" value="PHP domain-like"/>
    <property type="match status" value="1"/>
</dbReference>
<dbReference type="InterPro" id="IPR004013">
    <property type="entry name" value="PHP_dom"/>
</dbReference>
<comment type="pathway">
    <text evidence="1 8">Amino-acid biosynthesis; L-histidine biosynthesis; L-histidine from 5-phospho-alpha-D-ribose 1-diphosphate: step 8/9.</text>
</comment>
<dbReference type="GO" id="GO:0005737">
    <property type="term" value="C:cytoplasm"/>
    <property type="evidence" value="ECO:0007669"/>
    <property type="project" value="TreeGrafter"/>
</dbReference>
<feature type="domain" description="Polymerase/histidinol phosphatase N-terminal" evidence="9">
    <location>
        <begin position="20"/>
        <end position="108"/>
    </location>
</feature>
<dbReference type="EMBL" id="CP051128">
    <property type="protein sequence ID" value="QIZ08061.1"/>
    <property type="molecule type" value="Genomic_DNA"/>
</dbReference>
<dbReference type="GO" id="GO:0004401">
    <property type="term" value="F:histidinol-phosphatase activity"/>
    <property type="evidence" value="ECO:0007669"/>
    <property type="project" value="UniProtKB-UniRule"/>
</dbReference>
<evidence type="ECO:0000256" key="3">
    <source>
        <dbReference type="ARBA" id="ARBA00013085"/>
    </source>
</evidence>
<dbReference type="PANTHER" id="PTHR21039">
    <property type="entry name" value="HISTIDINOL PHOSPHATASE-RELATED"/>
    <property type="match status" value="1"/>
</dbReference>
<evidence type="ECO:0000256" key="8">
    <source>
        <dbReference type="RuleBase" id="RU366003"/>
    </source>
</evidence>
<dbReference type="UniPathway" id="UPA00031">
    <property type="reaction ID" value="UER00013"/>
</dbReference>
<evidence type="ECO:0000256" key="6">
    <source>
        <dbReference type="ARBA" id="ARBA00023102"/>
    </source>
</evidence>
<dbReference type="EC" id="3.1.3.15" evidence="3 8"/>
<dbReference type="Proteomes" id="UP000501868">
    <property type="component" value="Chromosome"/>
</dbReference>
<evidence type="ECO:0000259" key="9">
    <source>
        <dbReference type="SMART" id="SM00481"/>
    </source>
</evidence>
<protein>
    <recommendedName>
        <fullName evidence="3 8">Histidinol-phosphatase</fullName>
        <shortName evidence="8">HolPase</shortName>
        <ecNumber evidence="3 8">3.1.3.15</ecNumber>
    </recommendedName>
</protein>
<evidence type="ECO:0000256" key="4">
    <source>
        <dbReference type="ARBA" id="ARBA00022605"/>
    </source>
</evidence>
<comment type="catalytic activity">
    <reaction evidence="7 8">
        <text>L-histidinol phosphate + H2O = L-histidinol + phosphate</text>
        <dbReference type="Rhea" id="RHEA:14465"/>
        <dbReference type="ChEBI" id="CHEBI:15377"/>
        <dbReference type="ChEBI" id="CHEBI:43474"/>
        <dbReference type="ChEBI" id="CHEBI:57699"/>
        <dbReference type="ChEBI" id="CHEBI:57980"/>
        <dbReference type="EC" id="3.1.3.15"/>
    </reaction>
</comment>
<comment type="similarity">
    <text evidence="2 8">Belongs to the PHP hydrolase family. HisK subfamily.</text>
</comment>
<accession>A0A6H1P451</accession>
<reference evidence="10 11" key="2">
    <citation type="submission" date="2020-04" db="EMBL/GenBank/DDBJ databases">
        <authorList>
            <person name="Fomenkov A."/>
            <person name="Anton B.P."/>
            <person name="Roberts R.J."/>
        </authorList>
    </citation>
    <scope>NUCLEOTIDE SEQUENCE [LARGE SCALE GENOMIC DNA]</scope>
    <source>
        <strain evidence="10 11">S2</strain>
    </source>
</reference>
<keyword evidence="6 8" id="KW-0368">Histidine biosynthesis</keyword>
<evidence type="ECO:0000256" key="5">
    <source>
        <dbReference type="ARBA" id="ARBA00022801"/>
    </source>
</evidence>
<dbReference type="Gene3D" id="3.20.20.140">
    <property type="entry name" value="Metal-dependent hydrolases"/>
    <property type="match status" value="1"/>
</dbReference>
<dbReference type="CDD" id="cd12110">
    <property type="entry name" value="PHP_HisPPase_Hisj_like"/>
    <property type="match status" value="1"/>
</dbReference>
<gene>
    <name evidence="10" type="ORF">HFZ78_16075</name>
</gene>
<reference evidence="10 11" key="1">
    <citation type="submission" date="2020-04" db="EMBL/GenBank/DDBJ databases">
        <title>Genome-Wide Identification of 5-Methylcytosine Sites in Bacterial Genomes By High-Throughput Sequencing of MspJI Restriction Fragments.</title>
        <authorList>
            <person name="Wu V."/>
        </authorList>
    </citation>
    <scope>NUCLEOTIDE SEQUENCE [LARGE SCALE GENOMIC DNA]</scope>
    <source>
        <strain evidence="10 11">S2</strain>
    </source>
</reference>
<dbReference type="NCBIfam" id="NF005596">
    <property type="entry name" value="PRK07328.1"/>
    <property type="match status" value="1"/>
</dbReference>
<evidence type="ECO:0000313" key="10">
    <source>
        <dbReference type="EMBL" id="QIZ08061.1"/>
    </source>
</evidence>
<dbReference type="PANTHER" id="PTHR21039:SF0">
    <property type="entry name" value="HISTIDINOL-PHOSPHATASE"/>
    <property type="match status" value="1"/>
</dbReference>
<dbReference type="SMART" id="SM00481">
    <property type="entry name" value="POLIIIAc"/>
    <property type="match status" value="1"/>
</dbReference>
<dbReference type="NCBIfam" id="TIGR01856">
    <property type="entry name" value="hisJ_fam"/>
    <property type="match status" value="1"/>
</dbReference>
<evidence type="ECO:0000256" key="7">
    <source>
        <dbReference type="ARBA" id="ARBA00049158"/>
    </source>
</evidence>
<organism evidence="10 11">
    <name type="scientific">Priestia megaterium</name>
    <name type="common">Bacillus megaterium</name>
    <dbReference type="NCBI Taxonomy" id="1404"/>
    <lineage>
        <taxon>Bacteria</taxon>
        <taxon>Bacillati</taxon>
        <taxon>Bacillota</taxon>
        <taxon>Bacilli</taxon>
        <taxon>Bacillales</taxon>
        <taxon>Bacillaceae</taxon>
        <taxon>Priestia</taxon>
    </lineage>
</organism>
<proteinExistence type="inferred from homology"/>
<dbReference type="GO" id="GO:0000105">
    <property type="term" value="P:L-histidine biosynthetic process"/>
    <property type="evidence" value="ECO:0007669"/>
    <property type="project" value="UniProtKB-UniRule"/>
</dbReference>
<dbReference type="InterPro" id="IPR003141">
    <property type="entry name" value="Pol/His_phosphatase_N"/>
</dbReference>
<dbReference type="AlphaFoldDB" id="A0A6H1P451"/>
<dbReference type="InterPro" id="IPR010140">
    <property type="entry name" value="Histidinol_P_phosphatase_HisJ"/>
</dbReference>
<evidence type="ECO:0000313" key="11">
    <source>
        <dbReference type="Proteomes" id="UP000501868"/>
    </source>
</evidence>
<dbReference type="InterPro" id="IPR016195">
    <property type="entry name" value="Pol/histidinol_Pase-like"/>
</dbReference>
<keyword evidence="5 8" id="KW-0378">Hydrolase</keyword>
<evidence type="ECO:0000256" key="1">
    <source>
        <dbReference type="ARBA" id="ARBA00004970"/>
    </source>
</evidence>
<name>A0A6H1P451_PRIMG</name>